<name>A0A1E3RJZ0_MYCFV</name>
<comment type="caution">
    <text evidence="3">The sequence shown here is derived from an EMBL/GenBank/DDBJ whole genome shotgun (WGS) entry which is preliminary data.</text>
</comment>
<keyword evidence="2" id="KW-0812">Transmembrane</keyword>
<evidence type="ECO:0000256" key="1">
    <source>
        <dbReference type="SAM" id="MobiDB-lite"/>
    </source>
</evidence>
<feature type="transmembrane region" description="Helical" evidence="2">
    <location>
        <begin position="16"/>
        <end position="34"/>
    </location>
</feature>
<dbReference type="STRING" id="1776.BHQ18_12180"/>
<dbReference type="Gene3D" id="3.40.50.300">
    <property type="entry name" value="P-loop containing nucleotide triphosphate hydrolases"/>
    <property type="match status" value="1"/>
</dbReference>
<gene>
    <name evidence="3" type="ORF">BHQ18_12180</name>
</gene>
<keyword evidence="2" id="KW-0472">Membrane</keyword>
<accession>A0A1E3RJZ0</accession>
<evidence type="ECO:0000313" key="4">
    <source>
        <dbReference type="Proteomes" id="UP000094053"/>
    </source>
</evidence>
<proteinExistence type="predicted"/>
<reference evidence="4" key="1">
    <citation type="submission" date="2016-09" db="EMBL/GenBank/DDBJ databases">
        <authorList>
            <person name="Greninger A.L."/>
            <person name="Jerome K.R."/>
            <person name="Mcnair B."/>
            <person name="Wallis C."/>
            <person name="Fang F."/>
        </authorList>
    </citation>
    <scope>NUCLEOTIDE SEQUENCE [LARGE SCALE GENOMIC DNA]</scope>
    <source>
        <strain evidence="4">M6</strain>
    </source>
</reference>
<keyword evidence="4" id="KW-1185">Reference proteome</keyword>
<dbReference type="InterPro" id="IPR027417">
    <property type="entry name" value="P-loop_NTPase"/>
</dbReference>
<dbReference type="Proteomes" id="UP000094053">
    <property type="component" value="Unassembled WGS sequence"/>
</dbReference>
<dbReference type="OrthoDB" id="9812433at2"/>
<dbReference type="SUPFAM" id="SSF52540">
    <property type="entry name" value="P-loop containing nucleoside triphosphate hydrolases"/>
    <property type="match status" value="1"/>
</dbReference>
<sequence length="450" mass="47433">MEIQELCRVLRQRWRIVAIATLVCVSLSLGWSLAGPVSYKAEGRVIISTSGSLSTGTDAFHGEQVSVERAPTYAQLLKGPEVAARASKRLHGDISAATIQDSVDARISSRLPMVIVSAQSPNANDAVQMVFAAEQGLQEYVTEIERRGRDGSLSSITLSGDPPTVARVGNPALNATLAALLGLVLGTMLAVYRDRTDPVVKSANQIGRLGLRYCGSITATENASALDDAFRRLAVGCVVSNQLDTKRVLVVGVDRGFETCFIARGLAGGLAACGRRTTLVNAITGNRRETGFGLSDVLNGSRTWTECIHRTGTDHLLEMGVGTESTSLDALLIDSRNENGRVPRGDRDEHLVIGGPSIAHSSTAVALTAIADSALIVVTEGESLVSDVLEAKLILEAMDTPIIGMVYVIGAPLHDRDDSNVLAEVVHGASGPHTTSNSSHPRPVSPSDAS</sequence>
<feature type="region of interest" description="Disordered" evidence="1">
    <location>
        <begin position="428"/>
        <end position="450"/>
    </location>
</feature>
<evidence type="ECO:0000313" key="3">
    <source>
        <dbReference type="EMBL" id="ODQ90183.1"/>
    </source>
</evidence>
<evidence type="ECO:0008006" key="5">
    <source>
        <dbReference type="Google" id="ProtNLM"/>
    </source>
</evidence>
<dbReference type="EMBL" id="MIHA01000007">
    <property type="protein sequence ID" value="ODQ90183.1"/>
    <property type="molecule type" value="Genomic_DNA"/>
</dbReference>
<dbReference type="AlphaFoldDB" id="A0A1E3RJZ0"/>
<dbReference type="PANTHER" id="PTHR32309:SF31">
    <property type="entry name" value="CAPSULAR EXOPOLYSACCHARIDE FAMILY"/>
    <property type="match status" value="1"/>
</dbReference>
<protein>
    <recommendedName>
        <fullName evidence="5">Polysaccharide chain length determinant N-terminal domain-containing protein</fullName>
    </recommendedName>
</protein>
<dbReference type="PANTHER" id="PTHR32309">
    <property type="entry name" value="TYROSINE-PROTEIN KINASE"/>
    <property type="match status" value="1"/>
</dbReference>
<keyword evidence="2" id="KW-1133">Transmembrane helix</keyword>
<organism evidence="3 4">
    <name type="scientific">Mycolicibacterium flavescens</name>
    <name type="common">Mycobacterium flavescens</name>
    <dbReference type="NCBI Taxonomy" id="1776"/>
    <lineage>
        <taxon>Bacteria</taxon>
        <taxon>Bacillati</taxon>
        <taxon>Actinomycetota</taxon>
        <taxon>Actinomycetes</taxon>
        <taxon>Mycobacteriales</taxon>
        <taxon>Mycobacteriaceae</taxon>
        <taxon>Mycolicibacterium</taxon>
    </lineage>
</organism>
<evidence type="ECO:0000256" key="2">
    <source>
        <dbReference type="SAM" id="Phobius"/>
    </source>
</evidence>
<dbReference type="InterPro" id="IPR050445">
    <property type="entry name" value="Bact_polysacc_biosynth/exp"/>
</dbReference>